<comment type="caution">
    <text evidence="2">The sequence shown here is derived from an EMBL/GenBank/DDBJ whole genome shotgun (WGS) entry which is preliminary data.</text>
</comment>
<accession>A0A397G3C9</accession>
<reference evidence="2" key="1">
    <citation type="submission" date="2018-08" db="EMBL/GenBank/DDBJ databases">
        <title>Draft genome sequence of azole-resistant Aspergillus thermomutatus (Neosartorya pseudofischeri) strain HMR AF 39, isolated from a human nasal aspirate.</title>
        <authorList>
            <person name="Parent-Michaud M."/>
            <person name="Dufresne P.J."/>
            <person name="Fournier E."/>
            <person name="Martineau C."/>
            <person name="Moreira S."/>
            <person name="Perkins V."/>
            <person name="De Repentigny L."/>
            <person name="Dufresne S.F."/>
        </authorList>
    </citation>
    <scope>NUCLEOTIDE SEQUENCE [LARGE SCALE GENOMIC DNA]</scope>
    <source>
        <strain evidence="2">HMR AF 39</strain>
    </source>
</reference>
<dbReference type="EMBL" id="NKHU02000432">
    <property type="protein sequence ID" value="RHZ43373.1"/>
    <property type="molecule type" value="Genomic_DNA"/>
</dbReference>
<evidence type="ECO:0000256" key="1">
    <source>
        <dbReference type="SAM" id="MobiDB-lite"/>
    </source>
</evidence>
<gene>
    <name evidence="2" type="ORF">CDV56_101398</name>
</gene>
<name>A0A397G3C9_ASPTH</name>
<protein>
    <recommendedName>
        <fullName evidence="4">ZZ-type domain-containing protein</fullName>
    </recommendedName>
</protein>
<organism evidence="2 3">
    <name type="scientific">Aspergillus thermomutatus</name>
    <name type="common">Neosartorya pseudofischeri</name>
    <dbReference type="NCBI Taxonomy" id="41047"/>
    <lineage>
        <taxon>Eukaryota</taxon>
        <taxon>Fungi</taxon>
        <taxon>Dikarya</taxon>
        <taxon>Ascomycota</taxon>
        <taxon>Pezizomycotina</taxon>
        <taxon>Eurotiomycetes</taxon>
        <taxon>Eurotiomycetidae</taxon>
        <taxon>Eurotiales</taxon>
        <taxon>Aspergillaceae</taxon>
        <taxon>Aspergillus</taxon>
        <taxon>Aspergillus subgen. Fumigati</taxon>
    </lineage>
</organism>
<dbReference type="VEuPathDB" id="FungiDB:CDV56_101398"/>
<dbReference type="GeneID" id="38123372"/>
<evidence type="ECO:0000313" key="3">
    <source>
        <dbReference type="Proteomes" id="UP000215305"/>
    </source>
</evidence>
<evidence type="ECO:0008006" key="4">
    <source>
        <dbReference type="Google" id="ProtNLM"/>
    </source>
</evidence>
<keyword evidence="3" id="KW-1185">Reference proteome</keyword>
<evidence type="ECO:0000313" key="2">
    <source>
        <dbReference type="EMBL" id="RHZ43373.1"/>
    </source>
</evidence>
<feature type="compositionally biased region" description="Basic and acidic residues" evidence="1">
    <location>
        <begin position="1"/>
        <end position="12"/>
    </location>
</feature>
<feature type="compositionally biased region" description="Polar residues" evidence="1">
    <location>
        <begin position="13"/>
        <end position="26"/>
    </location>
</feature>
<dbReference type="AlphaFoldDB" id="A0A397G3C9"/>
<proteinExistence type="predicted"/>
<feature type="region of interest" description="Disordered" evidence="1">
    <location>
        <begin position="1"/>
        <end position="26"/>
    </location>
</feature>
<dbReference type="OrthoDB" id="4455544at2759"/>
<dbReference type="RefSeq" id="XP_026609729.1">
    <property type="nucleotide sequence ID" value="XM_026755017.1"/>
</dbReference>
<dbReference type="STRING" id="41047.A0A397G3C9"/>
<dbReference type="Proteomes" id="UP000215305">
    <property type="component" value="Unassembled WGS sequence"/>
</dbReference>
<sequence length="844" mass="94325">MSRLSRLFDKSSRTQPVTSEKSGNSAWTQVGNAADHLLAELESLYWTGVNEELDCIVSTLRQWQQPQFQHIHSDENDRLVSGFDTFIANVIPQSSPTAPQLASQISPSTTEAKVRLVRSAQIRAMELAAAKARTKVNLAVHKRLAQRPIETDTAKRRARLLLQAAGFLDIEKTIEHSPASGTPSPLTPQLRMTKKGLRGCPIPSVLPCSECKQVIRGNMFEASGRSTQTICEDCYWEHHYGDASYTKKHKHSIADEVVARVGRHARCRACRRRHTENSRPYMLGSRREMQILADAKYLGVQEARKRTGLSNAPIPLAKVIQEDYNRRSAKYDAAWRSGDMRLVGDEWLCQDFVQENPWKNIRVAVRVGPLVFENGTKESRNGAGITLRDPIFGQGQQKADRISLAVCGELERQLWRQPGIRPQKLKRFQAILKQVVGTPFTGWPLSTAEHEIIELLVKASSDSAYGTRSELQDKVKTFLSPWVSVYLRSIAGKLLDSKTTLAWDASTNNCQQFCDSLLDWQVFGPLLSEASILSSEKDPPQALYRVSFLCRPGATQNPFSHPTTISDVPYGLTEEYIRRFHFGCYTGPDLIDSLHEYWFDWAGFKQHLYPHQNFFPWDCTEALYRYPVKCGDCTLSKHLWAFPFDSWSIIALHLSRNALAYPPSESNPPSEVTWMQNRLTLLTALDTLCAGATAMSNDPHFRAATKWLHLQSDPATDRIKLGGINRAQPYSHALEHRTHDEFFVAKWISNTRQSRAQGYETLREKLHMPRTGQERDRVFWGLEGCAPPRSCAVSPVEDWNAPNANFVVSVTASSSCGACGTQAIAAACAANCGASCGSGGGGGC</sequence>